<evidence type="ECO:0000256" key="1">
    <source>
        <dbReference type="ARBA" id="ARBA00022801"/>
    </source>
</evidence>
<keyword evidence="1" id="KW-0378">Hydrolase</keyword>
<organism evidence="5">
    <name type="scientific">termite gut metagenome</name>
    <dbReference type="NCBI Taxonomy" id="433724"/>
    <lineage>
        <taxon>unclassified sequences</taxon>
        <taxon>metagenomes</taxon>
        <taxon>organismal metagenomes</taxon>
    </lineage>
</organism>
<dbReference type="InterPro" id="IPR002641">
    <property type="entry name" value="PNPLA_dom"/>
</dbReference>
<evidence type="ECO:0000259" key="4">
    <source>
        <dbReference type="PROSITE" id="PS51635"/>
    </source>
</evidence>
<dbReference type="GO" id="GO:0016042">
    <property type="term" value="P:lipid catabolic process"/>
    <property type="evidence" value="ECO:0007669"/>
    <property type="project" value="UniProtKB-KW"/>
</dbReference>
<dbReference type="PANTHER" id="PTHR14226">
    <property type="entry name" value="NEUROPATHY TARGET ESTERASE/SWISS CHEESE D.MELANOGASTER"/>
    <property type="match status" value="1"/>
</dbReference>
<dbReference type="PROSITE" id="PS51635">
    <property type="entry name" value="PNPLA"/>
    <property type="match status" value="1"/>
</dbReference>
<dbReference type="Gene3D" id="3.10.20.310">
    <property type="entry name" value="membrane protein fhac"/>
    <property type="match status" value="1"/>
</dbReference>
<comment type="caution">
    <text evidence="5">The sequence shown here is derived from an EMBL/GenBank/DDBJ whole genome shotgun (WGS) entry which is preliminary data.</text>
</comment>
<evidence type="ECO:0000256" key="3">
    <source>
        <dbReference type="ARBA" id="ARBA00023098"/>
    </source>
</evidence>
<dbReference type="PANTHER" id="PTHR14226:SF29">
    <property type="entry name" value="NEUROPATHY TARGET ESTERASE SWS"/>
    <property type="match status" value="1"/>
</dbReference>
<evidence type="ECO:0000256" key="2">
    <source>
        <dbReference type="ARBA" id="ARBA00022963"/>
    </source>
</evidence>
<dbReference type="Pfam" id="PF01734">
    <property type="entry name" value="Patatin"/>
    <property type="match status" value="1"/>
</dbReference>
<dbReference type="EMBL" id="SNRY01002614">
    <property type="protein sequence ID" value="KAA6324255.1"/>
    <property type="molecule type" value="Genomic_DNA"/>
</dbReference>
<dbReference type="AlphaFoldDB" id="A0A5J4QSE8"/>
<keyword evidence="3" id="KW-0443">Lipid metabolism</keyword>
<dbReference type="SUPFAM" id="SSF52151">
    <property type="entry name" value="FabD/lysophospholipase-like"/>
    <property type="match status" value="1"/>
</dbReference>
<dbReference type="InterPro" id="IPR050301">
    <property type="entry name" value="NTE"/>
</dbReference>
<name>A0A5J4QSE8_9ZZZZ</name>
<keyword evidence="2" id="KW-0442">Lipid degradation</keyword>
<feature type="domain" description="PNPLA" evidence="4">
    <location>
        <begin position="25"/>
        <end position="224"/>
    </location>
</feature>
<protein>
    <submittedName>
        <fullName evidence="5">Putative NTE family protein</fullName>
    </submittedName>
</protein>
<dbReference type="Gene3D" id="3.40.1090.10">
    <property type="entry name" value="Cytosolic phospholipase A2 catalytic domain"/>
    <property type="match status" value="2"/>
</dbReference>
<evidence type="ECO:0000313" key="5">
    <source>
        <dbReference type="EMBL" id="KAA6324255.1"/>
    </source>
</evidence>
<gene>
    <name evidence="5" type="ORF">EZS27_026397</name>
</gene>
<dbReference type="InterPro" id="IPR016035">
    <property type="entry name" value="Acyl_Trfase/lysoPLipase"/>
</dbReference>
<dbReference type="CDD" id="cd07205">
    <property type="entry name" value="Pat_PNPLA6_PNPLA7_NTE1_like"/>
    <property type="match status" value="1"/>
</dbReference>
<dbReference type="GO" id="GO:0016787">
    <property type="term" value="F:hydrolase activity"/>
    <property type="evidence" value="ECO:0007669"/>
    <property type="project" value="UniProtKB-KW"/>
</dbReference>
<accession>A0A5J4QSE8</accession>
<proteinExistence type="predicted"/>
<reference evidence="5" key="1">
    <citation type="submission" date="2019-03" db="EMBL/GenBank/DDBJ databases">
        <title>Single cell metagenomics reveals metabolic interactions within the superorganism composed of flagellate Streblomastix strix and complex community of Bacteroidetes bacteria on its surface.</title>
        <authorList>
            <person name="Treitli S.C."/>
            <person name="Kolisko M."/>
            <person name="Husnik F."/>
            <person name="Keeling P."/>
            <person name="Hampl V."/>
        </authorList>
    </citation>
    <scope>NUCLEOTIDE SEQUENCE</scope>
    <source>
        <strain evidence="5">STM</strain>
    </source>
</reference>
<sequence length="767" mass="87285">MKKILLLLFLCLGLIQASSAQSVGLVLSGGGAKGLTHIGVIRALEENGIPIDYVAGTSIGAIVASLYAMGYTPDEMKALLGSDSFKLWYSGEVERECVYYFRKNPSTPKLFSSSFSLKESSKTKKLQLFPGSVVNPIQMNLAFLEIYAGATAACDGDFDKLFVPFRCVTSDIYHKKPMVMRGGGVGDAVRASMSFPFMFKPIRINGVLAYDGGLYDNFPSDVMINDFNPDVIIGSVVADKRVEAEEHDWMGQLNNMIMDRNDYALPDSVGILMTFDYYGNVGLFDFQRIDELCERGYNHTMNLMDSIKKRILRRMNAESIRARRVAFRNSCPELRFKNIHIQGTGQYQQEYIKKEFRKDTGDEFGYEDLKRGYFRLLSGNAFSEIIPQAKYNPTEGTYDLYLDVKMKDELSVHVGGTVSTTNSNQIYMGVSYQDLYYYSKEFTLDGQIGKVYNNIQLMTRFDFNSEIPRSLRFIASTSAFDYFKEDKLFGRNTTSAFMKKKESFAKLKLSMPFLQSRKAEFGIAYGGLTDRYFQHNVIDFGADKYDQSDYLLAGISISFTGSRLNSRQYAVRGYSEMLIAQTFTGKENFRSGLNLSEKGELYEKKHTWLQLSYERESYHRITPKYTFGWTIKALYASRNFSENYTATLLQAGEFTPTPHSTITYNEAFRANQFIAGGIKPVYHLTDRLHTRVEVYGLLPVFPIERNAINKAYYGKPFSRFEYLAEASLVYQLPFGSVSTYVNQYSSPKEWNVGVTLGWMLFNDRLVE</sequence>